<dbReference type="InterPro" id="IPR011611">
    <property type="entry name" value="PfkB_dom"/>
</dbReference>
<keyword evidence="3" id="KW-1185">Reference proteome</keyword>
<evidence type="ECO:0000259" key="1">
    <source>
        <dbReference type="Pfam" id="PF00294"/>
    </source>
</evidence>
<name>A0ABT0QY88_9MICO</name>
<dbReference type="SUPFAM" id="SSF53613">
    <property type="entry name" value="Ribokinase-like"/>
    <property type="match status" value="1"/>
</dbReference>
<proteinExistence type="predicted"/>
<dbReference type="PANTHER" id="PTHR42774:SF3">
    <property type="entry name" value="KETOHEXOKINASE"/>
    <property type="match status" value="1"/>
</dbReference>
<evidence type="ECO:0000313" key="2">
    <source>
        <dbReference type="EMBL" id="MCL6422540.1"/>
    </source>
</evidence>
<reference evidence="2" key="1">
    <citation type="submission" date="2022-02" db="EMBL/GenBank/DDBJ databases">
        <authorList>
            <person name="Lee M."/>
            <person name="Kim S.-J."/>
            <person name="Jung M.-Y."/>
        </authorList>
    </citation>
    <scope>NUCLEOTIDE SEQUENCE</scope>
    <source>
        <strain evidence="2">JHP9</strain>
    </source>
</reference>
<dbReference type="PANTHER" id="PTHR42774">
    <property type="entry name" value="PHOSPHOTRANSFERASE SYSTEM TRANSPORT PROTEIN"/>
    <property type="match status" value="1"/>
</dbReference>
<keyword evidence="2" id="KW-0808">Transferase</keyword>
<dbReference type="Proteomes" id="UP001203761">
    <property type="component" value="Unassembled WGS sequence"/>
</dbReference>
<dbReference type="InterPro" id="IPR052562">
    <property type="entry name" value="Ketohexokinase-related"/>
</dbReference>
<accession>A0ABT0QY88</accession>
<feature type="domain" description="Carbohydrate kinase PfkB" evidence="1">
    <location>
        <begin position="19"/>
        <end position="312"/>
    </location>
</feature>
<dbReference type="InterPro" id="IPR029056">
    <property type="entry name" value="Ribokinase-like"/>
</dbReference>
<dbReference type="GO" id="GO:0016301">
    <property type="term" value="F:kinase activity"/>
    <property type="evidence" value="ECO:0007669"/>
    <property type="project" value="UniProtKB-KW"/>
</dbReference>
<gene>
    <name evidence="2" type="ORF">Bequi_03930</name>
</gene>
<evidence type="ECO:0000313" key="3">
    <source>
        <dbReference type="Proteomes" id="UP001203761"/>
    </source>
</evidence>
<dbReference type="Gene3D" id="3.40.1190.20">
    <property type="match status" value="1"/>
</dbReference>
<sequence length="323" mass="33373">MPNAASPPSPPRRPRGLFLGLATADLTSAVEERPAPNTKVTAISQSLRGGGPALNAAVAFAALGGSATLFAPVGRTALSMAIREDLAEHGVALVDLADLDFTPPVSAITVCTADGSRDVVSADGAGFPLRLEDETWDALDWAAQRCDVALLDGHGGQVALEAGNRIAALGSARVVLDAGRWRKAFSRLLLAADDVVCSADFIVPREADPLERPADGPTIGAPSRDALEAIAAFGAGAVLQTQGAGAIRGLDDGRPFTIDPPAMARVVDTNGAGDIFHGAYCLARAQGSSAQEAGERAARVATFSCGFEGTRAWIEPWQEERAW</sequence>
<protein>
    <submittedName>
        <fullName evidence="2">PfkB family carbohydrate kinase</fullName>
    </submittedName>
</protein>
<comment type="caution">
    <text evidence="2">The sequence shown here is derived from an EMBL/GenBank/DDBJ whole genome shotgun (WGS) entry which is preliminary data.</text>
</comment>
<dbReference type="Pfam" id="PF00294">
    <property type="entry name" value="PfkB"/>
    <property type="match status" value="1"/>
</dbReference>
<keyword evidence="2" id="KW-0418">Kinase</keyword>
<dbReference type="EMBL" id="JAKNCJ010000001">
    <property type="protein sequence ID" value="MCL6422540.1"/>
    <property type="molecule type" value="Genomic_DNA"/>
</dbReference>
<dbReference type="RefSeq" id="WP_249736636.1">
    <property type="nucleotide sequence ID" value="NZ_JAKNCJ010000001.1"/>
</dbReference>
<organism evidence="2 3">
    <name type="scientific">Brachybacterium equifaecis</name>
    <dbReference type="NCBI Taxonomy" id="2910770"/>
    <lineage>
        <taxon>Bacteria</taxon>
        <taxon>Bacillati</taxon>
        <taxon>Actinomycetota</taxon>
        <taxon>Actinomycetes</taxon>
        <taxon>Micrococcales</taxon>
        <taxon>Dermabacteraceae</taxon>
        <taxon>Brachybacterium</taxon>
    </lineage>
</organism>